<feature type="domain" description="Magnesium transporter MgtE intracellular" evidence="3">
    <location>
        <begin position="141"/>
        <end position="192"/>
    </location>
</feature>
<dbReference type="InterPro" id="IPR038076">
    <property type="entry name" value="MgtE_N_sf"/>
</dbReference>
<dbReference type="InterPro" id="IPR006668">
    <property type="entry name" value="Mg_transptr_MgtE_intracell_dom"/>
</dbReference>
<dbReference type="AlphaFoldDB" id="A0A5J5HXM9"/>
<dbReference type="EMBL" id="VYKL01000015">
    <property type="protein sequence ID" value="KAA9025874.1"/>
    <property type="molecule type" value="Genomic_DNA"/>
</dbReference>
<evidence type="ECO:0000256" key="1">
    <source>
        <dbReference type="SAM" id="Coils"/>
    </source>
</evidence>
<reference evidence="4 5" key="1">
    <citation type="submission" date="2019-09" db="EMBL/GenBank/DDBJ databases">
        <title>Whole genome sequences of isolates from the Mars Exploration Rovers.</title>
        <authorList>
            <person name="Seuylemezian A."/>
            <person name="Vaishampayan P."/>
        </authorList>
    </citation>
    <scope>NUCLEOTIDE SEQUENCE [LARGE SCALE GENOMIC DNA]</scope>
    <source>
        <strain evidence="4 5">MER_TA_151</strain>
    </source>
</reference>
<dbReference type="OrthoDB" id="1724615at2"/>
<dbReference type="Gene3D" id="1.25.60.10">
    <property type="entry name" value="MgtE N-terminal domain-like"/>
    <property type="match status" value="1"/>
</dbReference>
<dbReference type="RefSeq" id="WP_150439528.1">
    <property type="nucleotide sequence ID" value="NZ_VYKL01000015.1"/>
</dbReference>
<feature type="coiled-coil region" evidence="1">
    <location>
        <begin position="71"/>
        <end position="129"/>
    </location>
</feature>
<proteinExistence type="predicted"/>
<accession>A0A5J5HXM9</accession>
<dbReference type="Pfam" id="PF03448">
    <property type="entry name" value="MgtE_N"/>
    <property type="match status" value="1"/>
</dbReference>
<name>A0A5J5HXM9_9BACI</name>
<evidence type="ECO:0000256" key="2">
    <source>
        <dbReference type="SAM" id="Phobius"/>
    </source>
</evidence>
<dbReference type="SUPFAM" id="SSF158791">
    <property type="entry name" value="MgtE N-terminal domain-like"/>
    <property type="match status" value="1"/>
</dbReference>
<organism evidence="4 5">
    <name type="scientific">Niallia endozanthoxylica</name>
    <dbReference type="NCBI Taxonomy" id="2036016"/>
    <lineage>
        <taxon>Bacteria</taxon>
        <taxon>Bacillati</taxon>
        <taxon>Bacillota</taxon>
        <taxon>Bacilli</taxon>
        <taxon>Bacillales</taxon>
        <taxon>Bacillaceae</taxon>
        <taxon>Niallia</taxon>
    </lineage>
</organism>
<dbReference type="Proteomes" id="UP000326671">
    <property type="component" value="Unassembled WGS sequence"/>
</dbReference>
<sequence length="199" mass="22480">MEKLIEEQEEKKYSKVQWFFVVIVIPTLFAVTVAVLVLTVAGINVFEKANEFRDKIPFVPTREELSDKHALKEGESTLTKLKAEIEEREAVIAQLETAVEGKDLEIDTLQREKEQLQSQIDDLLLTQEEGQQTFKEIVNTFETISAKKAAPIIAEMNDDEAIRILSSLKPDILAAILEKMNAQDAAKYTVLLTKNSSNE</sequence>
<keyword evidence="2" id="KW-0472">Membrane</keyword>
<keyword evidence="5" id="KW-1185">Reference proteome</keyword>
<gene>
    <name evidence="4" type="ORF">F4V44_08290</name>
</gene>
<protein>
    <recommendedName>
        <fullName evidence="3">Magnesium transporter MgtE intracellular domain-containing protein</fullName>
    </recommendedName>
</protein>
<evidence type="ECO:0000259" key="3">
    <source>
        <dbReference type="Pfam" id="PF03448"/>
    </source>
</evidence>
<feature type="transmembrane region" description="Helical" evidence="2">
    <location>
        <begin position="18"/>
        <end position="46"/>
    </location>
</feature>
<keyword evidence="1" id="KW-0175">Coiled coil</keyword>
<comment type="caution">
    <text evidence="4">The sequence shown here is derived from an EMBL/GenBank/DDBJ whole genome shotgun (WGS) entry which is preliminary data.</text>
</comment>
<keyword evidence="2" id="KW-0812">Transmembrane</keyword>
<evidence type="ECO:0000313" key="5">
    <source>
        <dbReference type="Proteomes" id="UP000326671"/>
    </source>
</evidence>
<evidence type="ECO:0000313" key="4">
    <source>
        <dbReference type="EMBL" id="KAA9025874.1"/>
    </source>
</evidence>
<keyword evidence="2" id="KW-1133">Transmembrane helix</keyword>